<comment type="caution">
    <text evidence="1">The sequence shown here is derived from an EMBL/GenBank/DDBJ whole genome shotgun (WGS) entry which is preliminary data.</text>
</comment>
<organism evidence="1 2">
    <name type="scientific">Hibiscus syriacus</name>
    <name type="common">Rose of Sharon</name>
    <dbReference type="NCBI Taxonomy" id="106335"/>
    <lineage>
        <taxon>Eukaryota</taxon>
        <taxon>Viridiplantae</taxon>
        <taxon>Streptophyta</taxon>
        <taxon>Embryophyta</taxon>
        <taxon>Tracheophyta</taxon>
        <taxon>Spermatophyta</taxon>
        <taxon>Magnoliopsida</taxon>
        <taxon>eudicotyledons</taxon>
        <taxon>Gunneridae</taxon>
        <taxon>Pentapetalae</taxon>
        <taxon>rosids</taxon>
        <taxon>malvids</taxon>
        <taxon>Malvales</taxon>
        <taxon>Malvaceae</taxon>
        <taxon>Malvoideae</taxon>
        <taxon>Hibiscus</taxon>
    </lineage>
</organism>
<accession>A0A6A3CNB3</accession>
<dbReference type="AlphaFoldDB" id="A0A6A3CNB3"/>
<name>A0A6A3CNB3_HIBSY</name>
<keyword evidence="2" id="KW-1185">Reference proteome</keyword>
<dbReference type="Proteomes" id="UP000436088">
    <property type="component" value="Unassembled WGS sequence"/>
</dbReference>
<proteinExistence type="predicted"/>
<sequence>MESKEMSQPLAARAIKPISPSLTHSKMLHQHPDTLARCVFVAAVRFLRIDVVRRHRSPSRHIFRFTQQPRNERPPASALEVEVGCGAEPGELEHVRHVLHRQPLTHSPGAPLLQLWHQINVR</sequence>
<gene>
    <name evidence="1" type="ORF">F3Y22_tig00002847pilonHSYRG00158</name>
</gene>
<reference evidence="1" key="1">
    <citation type="submission" date="2019-09" db="EMBL/GenBank/DDBJ databases">
        <title>Draft genome information of white flower Hibiscus syriacus.</title>
        <authorList>
            <person name="Kim Y.-M."/>
        </authorList>
    </citation>
    <scope>NUCLEOTIDE SEQUENCE [LARGE SCALE GENOMIC DNA]</scope>
    <source>
        <strain evidence="1">YM2019G1</strain>
    </source>
</reference>
<protein>
    <submittedName>
        <fullName evidence="1">Uncharacterized protein</fullName>
    </submittedName>
</protein>
<evidence type="ECO:0000313" key="2">
    <source>
        <dbReference type="Proteomes" id="UP000436088"/>
    </source>
</evidence>
<dbReference type="EMBL" id="VEPZ02000198">
    <property type="protein sequence ID" value="KAE8730910.1"/>
    <property type="molecule type" value="Genomic_DNA"/>
</dbReference>
<evidence type="ECO:0000313" key="1">
    <source>
        <dbReference type="EMBL" id="KAE8730910.1"/>
    </source>
</evidence>